<gene>
    <name evidence="3" type="ORF">SAMN05444123_1214</name>
</gene>
<sequence>MARTNDSPLTPPLRRVRMLSVLAVALSATVLWLQLIPSWLAFASLGITLAAAGMASDARYGRSKSNRTKPAAGRLRNRRSTDGADRSPV</sequence>
<evidence type="ECO:0000313" key="3">
    <source>
        <dbReference type="EMBL" id="SEP37848.1"/>
    </source>
</evidence>
<feature type="region of interest" description="Disordered" evidence="1">
    <location>
        <begin position="56"/>
        <end position="89"/>
    </location>
</feature>
<feature type="transmembrane region" description="Helical" evidence="2">
    <location>
        <begin position="16"/>
        <end position="33"/>
    </location>
</feature>
<keyword evidence="2" id="KW-1133">Transmembrane helix</keyword>
<organism evidence="3 4">
    <name type="scientific">Rhodopseudomonas pseudopalustris</name>
    <dbReference type="NCBI Taxonomy" id="1513892"/>
    <lineage>
        <taxon>Bacteria</taxon>
        <taxon>Pseudomonadati</taxon>
        <taxon>Pseudomonadota</taxon>
        <taxon>Alphaproteobacteria</taxon>
        <taxon>Hyphomicrobiales</taxon>
        <taxon>Nitrobacteraceae</taxon>
        <taxon>Rhodopseudomonas</taxon>
    </lineage>
</organism>
<dbReference type="RefSeq" id="WP_139202737.1">
    <property type="nucleotide sequence ID" value="NZ_FODT01000021.1"/>
</dbReference>
<keyword evidence="4" id="KW-1185">Reference proteome</keyword>
<name>A0A1H8XF15_9BRAD</name>
<proteinExistence type="predicted"/>
<protein>
    <submittedName>
        <fullName evidence="3">Uncharacterized protein</fullName>
    </submittedName>
</protein>
<accession>A0A1H8XF15</accession>
<evidence type="ECO:0000256" key="1">
    <source>
        <dbReference type="SAM" id="MobiDB-lite"/>
    </source>
</evidence>
<reference evidence="4" key="1">
    <citation type="submission" date="2016-10" db="EMBL/GenBank/DDBJ databases">
        <authorList>
            <person name="Varghese N."/>
            <person name="Submissions S."/>
        </authorList>
    </citation>
    <scope>NUCLEOTIDE SEQUENCE [LARGE SCALE GENOMIC DNA]</scope>
    <source>
        <strain evidence="4">DSM 123</strain>
    </source>
</reference>
<dbReference type="Proteomes" id="UP000199615">
    <property type="component" value="Unassembled WGS sequence"/>
</dbReference>
<keyword evidence="2" id="KW-0472">Membrane</keyword>
<evidence type="ECO:0000313" key="4">
    <source>
        <dbReference type="Proteomes" id="UP000199615"/>
    </source>
</evidence>
<feature type="compositionally biased region" description="Basic and acidic residues" evidence="1">
    <location>
        <begin position="79"/>
        <end position="89"/>
    </location>
</feature>
<dbReference type="EMBL" id="FODT01000021">
    <property type="protein sequence ID" value="SEP37848.1"/>
    <property type="molecule type" value="Genomic_DNA"/>
</dbReference>
<evidence type="ECO:0000256" key="2">
    <source>
        <dbReference type="SAM" id="Phobius"/>
    </source>
</evidence>
<dbReference type="AlphaFoldDB" id="A0A1H8XF15"/>
<keyword evidence="2" id="KW-0812">Transmembrane</keyword>